<dbReference type="RefSeq" id="XP_031940039.1">
    <property type="nucleotide sequence ID" value="XM_032087519.1"/>
</dbReference>
<reference evidence="1 2" key="1">
    <citation type="submission" date="2019-04" db="EMBL/GenBank/DDBJ databases">
        <authorList>
            <consortium name="DOE Joint Genome Institute"/>
            <person name="Mondo S."/>
            <person name="Kjaerbolling I."/>
            <person name="Vesth T."/>
            <person name="Frisvad J.C."/>
            <person name="Nybo J.L."/>
            <person name="Theobald S."/>
            <person name="Kildgaard S."/>
            <person name="Isbrandt T."/>
            <person name="Kuo A."/>
            <person name="Sato A."/>
            <person name="Lyhne E.K."/>
            <person name="Kogle M.E."/>
            <person name="Wiebenga A."/>
            <person name="Kun R.S."/>
            <person name="Lubbers R.J."/>
            <person name="Makela M.R."/>
            <person name="Barry K."/>
            <person name="Chovatia M."/>
            <person name="Clum A."/>
            <person name="Daum C."/>
            <person name="Haridas S."/>
            <person name="He G."/>
            <person name="LaButti K."/>
            <person name="Lipzen A."/>
            <person name="Riley R."/>
            <person name="Salamov A."/>
            <person name="Simmons B.A."/>
            <person name="Magnuson J.K."/>
            <person name="Henrissat B."/>
            <person name="Mortensen U.H."/>
            <person name="Larsen T.O."/>
            <person name="Devries R.P."/>
            <person name="Grigoriev I.V."/>
            <person name="Machida M."/>
            <person name="Baker S.E."/>
            <person name="Andersen M.R."/>
            <person name="Cantor M.N."/>
            <person name="Hua S.X."/>
        </authorList>
    </citation>
    <scope>NUCLEOTIDE SEQUENCE [LARGE SCALE GENOMIC DNA]</scope>
    <source>
        <strain evidence="1 2">CBS 119388</strain>
    </source>
</reference>
<dbReference type="GeneID" id="43672210"/>
<name>A0A5N6I8R6_9EURO</name>
<dbReference type="EMBL" id="ML736785">
    <property type="protein sequence ID" value="KAE8402720.1"/>
    <property type="molecule type" value="Genomic_DNA"/>
</dbReference>
<evidence type="ECO:0000313" key="1">
    <source>
        <dbReference type="EMBL" id="KAE8402720.1"/>
    </source>
</evidence>
<accession>A0A5N7D8E6</accession>
<sequence length="74" mass="8840">MSEQKRIFYTYKTMEAWEKHDQNVRKFIQEESGQDSWICNRALPPACYPLLISTDTIDKIKKLDVDIFVQEIQD</sequence>
<dbReference type="Proteomes" id="UP000325579">
    <property type="component" value="Unassembled WGS sequence"/>
</dbReference>
<dbReference type="OrthoDB" id="3434980at2759"/>
<dbReference type="AlphaFoldDB" id="A0A5N6I8R6"/>
<organism evidence="1 2">
    <name type="scientific">Aspergillus pseudonomiae</name>
    <dbReference type="NCBI Taxonomy" id="1506151"/>
    <lineage>
        <taxon>Eukaryota</taxon>
        <taxon>Fungi</taxon>
        <taxon>Dikarya</taxon>
        <taxon>Ascomycota</taxon>
        <taxon>Pezizomycotina</taxon>
        <taxon>Eurotiomycetes</taxon>
        <taxon>Eurotiomycetidae</taxon>
        <taxon>Eurotiales</taxon>
        <taxon>Aspergillaceae</taxon>
        <taxon>Aspergillus</taxon>
        <taxon>Aspergillus subgen. Circumdati</taxon>
    </lineage>
</organism>
<accession>A0A5N6I8R6</accession>
<protein>
    <submittedName>
        <fullName evidence="1">Uncharacterized protein</fullName>
    </submittedName>
</protein>
<gene>
    <name evidence="1" type="ORF">BDV37DRAFT_284526</name>
</gene>
<keyword evidence="2" id="KW-1185">Reference proteome</keyword>
<proteinExistence type="predicted"/>
<evidence type="ECO:0000313" key="2">
    <source>
        <dbReference type="Proteomes" id="UP000325579"/>
    </source>
</evidence>